<dbReference type="SUPFAM" id="SSF51445">
    <property type="entry name" value="(Trans)glycosidases"/>
    <property type="match status" value="1"/>
</dbReference>
<dbReference type="GO" id="GO:0009277">
    <property type="term" value="C:fungal-type cell wall"/>
    <property type="evidence" value="ECO:0007669"/>
    <property type="project" value="TreeGrafter"/>
</dbReference>
<evidence type="ECO:0000256" key="1">
    <source>
        <dbReference type="SAM" id="SignalP"/>
    </source>
</evidence>
<dbReference type="GO" id="GO:0071966">
    <property type="term" value="P:fungal-type cell wall polysaccharide metabolic process"/>
    <property type="evidence" value="ECO:0007669"/>
    <property type="project" value="TreeGrafter"/>
</dbReference>
<organism evidence="3 4">
    <name type="scientific">Diaporthe ampelina</name>
    <dbReference type="NCBI Taxonomy" id="1214573"/>
    <lineage>
        <taxon>Eukaryota</taxon>
        <taxon>Fungi</taxon>
        <taxon>Dikarya</taxon>
        <taxon>Ascomycota</taxon>
        <taxon>Pezizomycotina</taxon>
        <taxon>Sordariomycetes</taxon>
        <taxon>Sordariomycetidae</taxon>
        <taxon>Diaporthales</taxon>
        <taxon>Diaporthaceae</taxon>
        <taxon>Diaporthe</taxon>
    </lineage>
</organism>
<dbReference type="OrthoDB" id="5959761at2759"/>
<evidence type="ECO:0000313" key="4">
    <source>
        <dbReference type="Proteomes" id="UP000034680"/>
    </source>
</evidence>
<protein>
    <recommendedName>
        <fullName evidence="2">Asl1-like glycosyl hydrolase catalytic domain-containing protein</fullName>
    </recommendedName>
</protein>
<feature type="signal peptide" evidence="1">
    <location>
        <begin position="1"/>
        <end position="25"/>
    </location>
</feature>
<dbReference type="AlphaFoldDB" id="A0A0G2H3M4"/>
<dbReference type="PANTHER" id="PTHR34154:SF3">
    <property type="entry name" value="ALKALI-SENSITIVE LINKAGE PROTEIN 1"/>
    <property type="match status" value="1"/>
</dbReference>
<accession>A0A0G2H3M4</accession>
<dbReference type="InterPro" id="IPR053183">
    <property type="entry name" value="ASL1"/>
</dbReference>
<gene>
    <name evidence="3" type="ORF">UCDDA912_g10232</name>
</gene>
<sequence length="339" mass="36051">MKRTTTTTSALGASMLFLRLAVSQASESSSKRGLAYIGDSNEDDIDLLLSPNSRISWYYTWSANPAPDVNSTLTFVPLIHGVDDATSPDVQGAISALPATSTHLLAFNEPDGSTSSGGSSISPSDAAQAYIDNIVPLRTSSSRSWNISHPSVTGSGNGLDWLRDFNSACWDIDPDNGCPTDFVALHWYGNFEGLASWIGTMREYYTNSSSSGAVDPDNLKFWITEMALPQQDEDDTVAMMNQSLSYLDGLDYVESYSWFGAFRKDNDVNEWVGDNVALFDDDGGLTDAGALYLGGEEAGFEEGMKGSASGLGGSGSGSGLLRASLLAVFVAAITTVVNL</sequence>
<feature type="domain" description="Asl1-like glycosyl hydrolase catalytic" evidence="2">
    <location>
        <begin position="33"/>
        <end position="292"/>
    </location>
</feature>
<feature type="chain" id="PRO_5002545126" description="Asl1-like glycosyl hydrolase catalytic domain-containing protein" evidence="1">
    <location>
        <begin position="26"/>
        <end position="339"/>
    </location>
</feature>
<evidence type="ECO:0000259" key="2">
    <source>
        <dbReference type="Pfam" id="PF11790"/>
    </source>
</evidence>
<keyword evidence="1" id="KW-0732">Signal</keyword>
<keyword evidence="4" id="KW-1185">Reference proteome</keyword>
<dbReference type="Proteomes" id="UP000034680">
    <property type="component" value="Unassembled WGS sequence"/>
</dbReference>
<name>A0A0G2H3M4_9PEZI</name>
<evidence type="ECO:0000313" key="3">
    <source>
        <dbReference type="EMBL" id="KKY29843.1"/>
    </source>
</evidence>
<reference evidence="3 4" key="2">
    <citation type="submission" date="2015-05" db="EMBL/GenBank/DDBJ databases">
        <authorList>
            <person name="Morales-Cruz A."/>
            <person name="Amrine K.C."/>
            <person name="Cantu D."/>
        </authorList>
    </citation>
    <scope>NUCLEOTIDE SEQUENCE [LARGE SCALE GENOMIC DNA]</scope>
    <source>
        <strain evidence="3">DA912</strain>
    </source>
</reference>
<proteinExistence type="predicted"/>
<dbReference type="Pfam" id="PF11790">
    <property type="entry name" value="Glyco_hydro_cc"/>
    <property type="match status" value="1"/>
</dbReference>
<dbReference type="Gene3D" id="3.20.20.80">
    <property type="entry name" value="Glycosidases"/>
    <property type="match status" value="1"/>
</dbReference>
<dbReference type="EMBL" id="LCUC01000598">
    <property type="protein sequence ID" value="KKY29843.1"/>
    <property type="molecule type" value="Genomic_DNA"/>
</dbReference>
<dbReference type="PANTHER" id="PTHR34154">
    <property type="entry name" value="ALKALI-SENSITIVE LINKAGE PROTEIN 1"/>
    <property type="match status" value="1"/>
</dbReference>
<dbReference type="InterPro" id="IPR017853">
    <property type="entry name" value="GH"/>
</dbReference>
<dbReference type="STRING" id="1214573.A0A0G2H3M4"/>
<dbReference type="InterPro" id="IPR024655">
    <property type="entry name" value="Asl1_glyco_hydro_catalytic"/>
</dbReference>
<reference evidence="3 4" key="1">
    <citation type="submission" date="2015-05" db="EMBL/GenBank/DDBJ databases">
        <title>Distinctive expansion of gene families associated with plant cell wall degradation and secondary metabolism in the genomes of grapevine trunk pathogens.</title>
        <authorList>
            <person name="Lawrence D.P."/>
            <person name="Travadon R."/>
            <person name="Rolshausen P.E."/>
            <person name="Baumgartner K."/>
        </authorList>
    </citation>
    <scope>NUCLEOTIDE SEQUENCE [LARGE SCALE GENOMIC DNA]</scope>
    <source>
        <strain evidence="3">DA912</strain>
    </source>
</reference>
<comment type="caution">
    <text evidence="3">The sequence shown here is derived from an EMBL/GenBank/DDBJ whole genome shotgun (WGS) entry which is preliminary data.</text>
</comment>